<dbReference type="Pfam" id="PF14420">
    <property type="entry name" value="Clr5"/>
    <property type="match status" value="1"/>
</dbReference>
<keyword evidence="4" id="KW-1185">Reference proteome</keyword>
<feature type="region of interest" description="Disordered" evidence="1">
    <location>
        <begin position="125"/>
        <end position="176"/>
    </location>
</feature>
<feature type="compositionally biased region" description="Basic and acidic residues" evidence="1">
    <location>
        <begin position="67"/>
        <end position="82"/>
    </location>
</feature>
<feature type="compositionally biased region" description="Polar residues" evidence="1">
    <location>
        <begin position="142"/>
        <end position="153"/>
    </location>
</feature>
<dbReference type="GeneID" id="64973315"/>
<gene>
    <name evidence="3" type="ORF">APUU_31535A</name>
</gene>
<name>A0A7R7XKZ4_9EURO</name>
<feature type="compositionally biased region" description="Polar residues" evidence="1">
    <location>
        <begin position="88"/>
        <end position="97"/>
    </location>
</feature>
<feature type="domain" description="Clr5" evidence="2">
    <location>
        <begin position="9"/>
        <end position="60"/>
    </location>
</feature>
<accession>A0A7R7XKZ4</accession>
<dbReference type="RefSeq" id="XP_041555504.1">
    <property type="nucleotide sequence ID" value="XM_041702750.1"/>
</dbReference>
<evidence type="ECO:0000256" key="1">
    <source>
        <dbReference type="SAM" id="MobiDB-lite"/>
    </source>
</evidence>
<proteinExistence type="predicted"/>
<reference evidence="3" key="1">
    <citation type="submission" date="2021-01" db="EMBL/GenBank/DDBJ databases">
        <authorList>
            <consortium name="Aspergillus puulaauensis MK2 genome sequencing consortium"/>
            <person name="Kazuki M."/>
            <person name="Futagami T."/>
        </authorList>
    </citation>
    <scope>NUCLEOTIDE SEQUENCE</scope>
    <source>
        <strain evidence="3">MK2</strain>
    </source>
</reference>
<feature type="region of interest" description="Disordered" evidence="1">
    <location>
        <begin position="295"/>
        <end position="322"/>
    </location>
</feature>
<protein>
    <recommendedName>
        <fullName evidence="2">Clr5 domain-containing protein</fullName>
    </recommendedName>
</protein>
<reference evidence="3" key="2">
    <citation type="submission" date="2021-02" db="EMBL/GenBank/DDBJ databases">
        <title>Aspergillus puulaauensis MK2 genome sequence.</title>
        <authorList>
            <person name="Futagami T."/>
            <person name="Mori K."/>
            <person name="Kadooka C."/>
            <person name="Tanaka T."/>
        </authorList>
    </citation>
    <scope>NUCLEOTIDE SEQUENCE</scope>
    <source>
        <strain evidence="3">MK2</strain>
    </source>
</reference>
<feature type="compositionally biased region" description="Basic residues" evidence="1">
    <location>
        <begin position="51"/>
        <end position="66"/>
    </location>
</feature>
<evidence type="ECO:0000259" key="2">
    <source>
        <dbReference type="Pfam" id="PF14420"/>
    </source>
</evidence>
<evidence type="ECO:0000313" key="4">
    <source>
        <dbReference type="Proteomes" id="UP000654913"/>
    </source>
</evidence>
<dbReference type="EMBL" id="AP024445">
    <property type="protein sequence ID" value="BCS23310.1"/>
    <property type="molecule type" value="Genomic_DNA"/>
</dbReference>
<dbReference type="OrthoDB" id="5308957at2759"/>
<dbReference type="InterPro" id="IPR025676">
    <property type="entry name" value="Clr5_dom"/>
</dbReference>
<dbReference type="Proteomes" id="UP000654913">
    <property type="component" value="Chromosome 3"/>
</dbReference>
<feature type="compositionally biased region" description="Polar residues" evidence="1">
    <location>
        <begin position="40"/>
        <end position="50"/>
    </location>
</feature>
<feature type="region of interest" description="Disordered" evidence="1">
    <location>
        <begin position="39"/>
        <end position="108"/>
    </location>
</feature>
<dbReference type="AlphaFoldDB" id="A0A7R7XKZ4"/>
<evidence type="ECO:0000313" key="3">
    <source>
        <dbReference type="EMBL" id="BCS23310.1"/>
    </source>
</evidence>
<organism evidence="3 4">
    <name type="scientific">Aspergillus puulaauensis</name>
    <dbReference type="NCBI Taxonomy" id="1220207"/>
    <lineage>
        <taxon>Eukaryota</taxon>
        <taxon>Fungi</taxon>
        <taxon>Dikarya</taxon>
        <taxon>Ascomycota</taxon>
        <taxon>Pezizomycotina</taxon>
        <taxon>Eurotiomycetes</taxon>
        <taxon>Eurotiomycetidae</taxon>
        <taxon>Eurotiales</taxon>
        <taxon>Aspergillaceae</taxon>
        <taxon>Aspergillus</taxon>
    </lineage>
</organism>
<dbReference type="KEGG" id="apuu:APUU_31535A"/>
<sequence length="363" mass="40265">MKNSVPIPSDVWEEKKTLIATLYKDEEWPLKQVIKKIRSDNFNPSETQLRSRLKKWRVTKPSRQTRKKSEETTKELFHETNFPKRHSNNSSPETQPRSRPLPSATETVVTEQEWYVANKAYEPHGLTASSGGGRDIPAAWDPNSSYSSPQISPEKSRVGSHASLAITTPPSYDPPQPSPLMDGALLNPTSTMTPTFTHSPYALGADHSMPTPASTTTAVPDIQWAMPQWYSMPIETTTQASSMPFYASGPLTPPIDPMVHIISQQPIQQISESRDGLKLWEPPVSGPFNPELAAQLSQKARQPPKPLEKEVPHPLKISTSQYPGGVVTPTSPFFHHGPYSSLCSPGYAYPGPETLVHRPSIEF</sequence>